<name>A0A517S9H5_9PLAN</name>
<keyword evidence="3" id="KW-1185">Reference proteome</keyword>
<sequence length="138" mass="15509">MGTSDLLSLFGYYMGIIAFLFALFTARIDEWANEVLEFCDDWDPAQQKSNSLVKRQQDRKKKRLLNVAPLFALWAPLGLAALFASLGGYAIYKASNGVNRIEVSLYLILPALVLMVLHFCHGRSTIKESTHELDKLKG</sequence>
<dbReference type="InParanoid" id="A0A517S9H5"/>
<keyword evidence="1" id="KW-0812">Transmembrane</keyword>
<dbReference type="RefSeq" id="WP_145027417.1">
    <property type="nucleotide sequence ID" value="NZ_CP036271.1"/>
</dbReference>
<dbReference type="AlphaFoldDB" id="A0A517S9H5"/>
<feature type="transmembrane region" description="Helical" evidence="1">
    <location>
        <begin position="103"/>
        <end position="120"/>
    </location>
</feature>
<proteinExistence type="predicted"/>
<dbReference type="Proteomes" id="UP000315700">
    <property type="component" value="Chromosome"/>
</dbReference>
<evidence type="ECO:0000313" key="3">
    <source>
        <dbReference type="Proteomes" id="UP000315700"/>
    </source>
</evidence>
<keyword evidence="1" id="KW-0472">Membrane</keyword>
<protein>
    <submittedName>
        <fullName evidence="2">Uncharacterized protein</fullName>
    </submittedName>
</protein>
<reference evidence="2 3" key="1">
    <citation type="submission" date="2019-02" db="EMBL/GenBank/DDBJ databases">
        <title>Deep-cultivation of Planctomycetes and their phenomic and genomic characterization uncovers novel biology.</title>
        <authorList>
            <person name="Wiegand S."/>
            <person name="Jogler M."/>
            <person name="Boedeker C."/>
            <person name="Pinto D."/>
            <person name="Vollmers J."/>
            <person name="Rivas-Marin E."/>
            <person name="Kohn T."/>
            <person name="Peeters S.H."/>
            <person name="Heuer A."/>
            <person name="Rast P."/>
            <person name="Oberbeckmann S."/>
            <person name="Bunk B."/>
            <person name="Jeske O."/>
            <person name="Meyerdierks A."/>
            <person name="Storesund J.E."/>
            <person name="Kallscheuer N."/>
            <person name="Luecker S."/>
            <person name="Lage O.M."/>
            <person name="Pohl T."/>
            <person name="Merkel B.J."/>
            <person name="Hornburger P."/>
            <person name="Mueller R.-W."/>
            <person name="Bruemmer F."/>
            <person name="Labrenz M."/>
            <person name="Spormann A.M."/>
            <person name="Op den Camp H."/>
            <person name="Overmann J."/>
            <person name="Amann R."/>
            <person name="Jetten M.S.M."/>
            <person name="Mascher T."/>
            <person name="Medema M.H."/>
            <person name="Devos D.P."/>
            <person name="Kaster A.-K."/>
            <person name="Ovreas L."/>
            <person name="Rohde M."/>
            <person name="Galperin M.Y."/>
            <person name="Jogler C."/>
        </authorList>
    </citation>
    <scope>NUCLEOTIDE SEQUENCE [LARGE SCALE GENOMIC DNA]</scope>
    <source>
        <strain evidence="2 3">Pan44</strain>
    </source>
</reference>
<evidence type="ECO:0000313" key="2">
    <source>
        <dbReference type="EMBL" id="QDT52779.1"/>
    </source>
</evidence>
<keyword evidence="1" id="KW-1133">Transmembrane helix</keyword>
<dbReference type="KEGG" id="ccos:Pan44_07910"/>
<feature type="transmembrane region" description="Helical" evidence="1">
    <location>
        <begin position="6"/>
        <end position="26"/>
    </location>
</feature>
<organism evidence="2 3">
    <name type="scientific">Caulifigura coniformis</name>
    <dbReference type="NCBI Taxonomy" id="2527983"/>
    <lineage>
        <taxon>Bacteria</taxon>
        <taxon>Pseudomonadati</taxon>
        <taxon>Planctomycetota</taxon>
        <taxon>Planctomycetia</taxon>
        <taxon>Planctomycetales</taxon>
        <taxon>Planctomycetaceae</taxon>
        <taxon>Caulifigura</taxon>
    </lineage>
</organism>
<gene>
    <name evidence="2" type="ORF">Pan44_07910</name>
</gene>
<accession>A0A517S9H5</accession>
<feature type="transmembrane region" description="Helical" evidence="1">
    <location>
        <begin position="64"/>
        <end position="91"/>
    </location>
</feature>
<dbReference type="EMBL" id="CP036271">
    <property type="protein sequence ID" value="QDT52779.1"/>
    <property type="molecule type" value="Genomic_DNA"/>
</dbReference>
<evidence type="ECO:0000256" key="1">
    <source>
        <dbReference type="SAM" id="Phobius"/>
    </source>
</evidence>